<proteinExistence type="inferred from homology"/>
<dbReference type="EMBL" id="REFJ01000001">
    <property type="protein sequence ID" value="RMA82607.1"/>
    <property type="molecule type" value="Genomic_DNA"/>
</dbReference>
<comment type="caution">
    <text evidence="5">The sequence shown here is derived from an EMBL/GenBank/DDBJ whole genome shotgun (WGS) entry which is preliminary data.</text>
</comment>
<dbReference type="InterPro" id="IPR036291">
    <property type="entry name" value="NAD(P)-bd_dom_sf"/>
</dbReference>
<evidence type="ECO:0000256" key="4">
    <source>
        <dbReference type="RuleBase" id="RU000363"/>
    </source>
</evidence>
<comment type="similarity">
    <text evidence="1 4">Belongs to the short-chain dehydrogenases/reductases (SDR) family.</text>
</comment>
<evidence type="ECO:0000313" key="5">
    <source>
        <dbReference type="EMBL" id="RMA82607.1"/>
    </source>
</evidence>
<dbReference type="InterPro" id="IPR002347">
    <property type="entry name" value="SDR_fam"/>
</dbReference>
<protein>
    <submittedName>
        <fullName evidence="5">NAD(P)-dependent dehydrogenase (Short-subunit alcohol dehydrogenase family)</fullName>
    </submittedName>
</protein>
<dbReference type="PRINTS" id="PR00080">
    <property type="entry name" value="SDRFAMILY"/>
</dbReference>
<evidence type="ECO:0000256" key="1">
    <source>
        <dbReference type="ARBA" id="ARBA00006484"/>
    </source>
</evidence>
<dbReference type="AlphaFoldDB" id="A0A3M0ADM1"/>
<keyword evidence="2" id="KW-0521">NADP</keyword>
<dbReference type="GO" id="GO:0016491">
    <property type="term" value="F:oxidoreductase activity"/>
    <property type="evidence" value="ECO:0007669"/>
    <property type="project" value="UniProtKB-KW"/>
</dbReference>
<dbReference type="PROSITE" id="PS00061">
    <property type="entry name" value="ADH_SHORT"/>
    <property type="match status" value="1"/>
</dbReference>
<dbReference type="FunFam" id="3.40.50.720:FF:000084">
    <property type="entry name" value="Short-chain dehydrogenase reductase"/>
    <property type="match status" value="1"/>
</dbReference>
<evidence type="ECO:0000256" key="2">
    <source>
        <dbReference type="ARBA" id="ARBA00022857"/>
    </source>
</evidence>
<dbReference type="PANTHER" id="PTHR43618">
    <property type="entry name" value="7-ALPHA-HYDROXYSTEROID DEHYDROGENASE"/>
    <property type="match status" value="1"/>
</dbReference>
<name>A0A3M0ADM1_9GAMM</name>
<dbReference type="OrthoDB" id="286404at2"/>
<dbReference type="PRINTS" id="PR00081">
    <property type="entry name" value="GDHRDH"/>
</dbReference>
<dbReference type="SUPFAM" id="SSF51735">
    <property type="entry name" value="NAD(P)-binding Rossmann-fold domains"/>
    <property type="match status" value="1"/>
</dbReference>
<sequence length="256" mass="27057">MNNFFSVAGKVAVVTGGSRGIGEMIATGLLQSGAKVYITARRAEELNATASRLSEFGECIAIASDLSTTQGISQFVAAVSQRETSIDILVNNAGAAWGDTIDNFAEEGFDKVMDLNVKSIFFLVQKFHQQLKQSATQADPARVINIGSINGLTNPKMNNYSYSASKAAVHQLTRHLAADLAEEFITVNAIAPGYFPSKMTAHIIEADDALKESVPLKRLGSYEDAAGTVIYLSSRAGAYVTGHTLTVDGGMVAAAG</sequence>
<dbReference type="PANTHER" id="PTHR43618:SF8">
    <property type="entry name" value="7ALPHA-HYDROXYSTEROID DEHYDROGENASE"/>
    <property type="match status" value="1"/>
</dbReference>
<evidence type="ECO:0000256" key="3">
    <source>
        <dbReference type="ARBA" id="ARBA00023002"/>
    </source>
</evidence>
<keyword evidence="6" id="KW-1185">Reference proteome</keyword>
<dbReference type="Proteomes" id="UP000267187">
    <property type="component" value="Unassembled WGS sequence"/>
</dbReference>
<keyword evidence="3" id="KW-0560">Oxidoreductase</keyword>
<gene>
    <name evidence="5" type="ORF">DFR27_0558</name>
</gene>
<dbReference type="Gene3D" id="3.40.50.720">
    <property type="entry name" value="NAD(P)-binding Rossmann-like Domain"/>
    <property type="match status" value="1"/>
</dbReference>
<evidence type="ECO:0000313" key="6">
    <source>
        <dbReference type="Proteomes" id="UP000267187"/>
    </source>
</evidence>
<reference evidence="5 6" key="1">
    <citation type="submission" date="2018-10" db="EMBL/GenBank/DDBJ databases">
        <title>Genomic Encyclopedia of Type Strains, Phase IV (KMG-IV): sequencing the most valuable type-strain genomes for metagenomic binning, comparative biology and taxonomic classification.</title>
        <authorList>
            <person name="Goeker M."/>
        </authorList>
    </citation>
    <scope>NUCLEOTIDE SEQUENCE [LARGE SCALE GENOMIC DNA]</scope>
    <source>
        <strain evidence="5 6">DSM 25080</strain>
    </source>
</reference>
<organism evidence="5 6">
    <name type="scientific">Umboniibacter marinipuniceus</name>
    <dbReference type="NCBI Taxonomy" id="569599"/>
    <lineage>
        <taxon>Bacteria</taxon>
        <taxon>Pseudomonadati</taxon>
        <taxon>Pseudomonadota</taxon>
        <taxon>Gammaproteobacteria</taxon>
        <taxon>Cellvibrionales</taxon>
        <taxon>Cellvibrionaceae</taxon>
        <taxon>Umboniibacter</taxon>
    </lineage>
</organism>
<dbReference type="Pfam" id="PF00106">
    <property type="entry name" value="adh_short"/>
    <property type="match status" value="1"/>
</dbReference>
<accession>A0A3M0ADM1</accession>
<dbReference type="InterPro" id="IPR052178">
    <property type="entry name" value="Sec_Metab_Biosynth_SDR"/>
</dbReference>
<dbReference type="RefSeq" id="WP_121875930.1">
    <property type="nucleotide sequence ID" value="NZ_REFJ01000001.1"/>
</dbReference>
<dbReference type="InterPro" id="IPR020904">
    <property type="entry name" value="Sc_DH/Rdtase_CS"/>
</dbReference>